<keyword evidence="4" id="KW-1185">Reference proteome</keyword>
<dbReference type="Proteomes" id="UP000054630">
    <property type="component" value="Unassembled WGS sequence"/>
</dbReference>
<evidence type="ECO:0000313" key="3">
    <source>
        <dbReference type="EMBL" id="KRX14985.1"/>
    </source>
</evidence>
<sequence length="807" mass="92964">MVTWSISLHLAKLGQSVQLGVYFDFNFIIFSIKMNGNEYSECKIEKLKRFRQKLREKHFVLQYGNVSEPKLRNSGPSAEAQPPRADSNLINTNAQYRKNWQEIEIQFQHTARRIDYLRKRFACANHDCEELFITSGQEWQNLINLCSTIFLQDAQISIALSKIKNIFGDIMSVRKKLKLKNKENEVLNAELRRNLVSFAREVLHASLESAAVALENSTLSELLLETHRKLHAIVDEKNRQLKALKLLNCEFHNALMLADYLTGMLSQAETDEIERGRSLANLKRIYREQIKTPTIEAVHFALEFRIQLADEAIGETTELLKMVCNDLNESGLHYEKEVIKEKIAKIELKKCHLENTRSSILLTRFAYLSKLAEKEFNIRSAVLDAFVNRTTELADFKYAIESHVNILRFVQSTNAQELKVKKDRFRSLNHAYGQLVELVNVESAVRDRCLLECRIPSYTASGYLPLTTIDPPDDEMDLDFELHFRQFPDNDVGENEMLYILEMLLANNDDQKCLELFWKTARARVSRFENAVLLANNGHFTVGNSIVQKLKIILLKIATLDDVLNELLTYCETLLHHKFGAKYASCIDDEIKVLIDKHAKLMEQYENFQEEKGRLFEIRHICDVLNARLFELYESGKETRRGKFRAGVRTPVNVCENLHLHFFSPILTKEPKVLQSCNVLQMSPIEKIQAYFNQSKNDRTEMLERREQRYDDYSIQAMFTVIIVVVILVVVHVVVFFVSALKYGNNGLCRLQSRINMTNSSNMQERREMGEFSSVGTSSAGQSNESTTCSCGRSECNVCNPPAENAQ</sequence>
<gene>
    <name evidence="3" type="ORF">T07_2145</name>
</gene>
<protein>
    <submittedName>
        <fullName evidence="3">Uncharacterized protein</fullName>
    </submittedName>
</protein>
<dbReference type="EMBL" id="JYDL01000143">
    <property type="protein sequence ID" value="KRX14985.1"/>
    <property type="molecule type" value="Genomic_DNA"/>
</dbReference>
<evidence type="ECO:0000256" key="2">
    <source>
        <dbReference type="SAM" id="Phobius"/>
    </source>
</evidence>
<evidence type="ECO:0000256" key="1">
    <source>
        <dbReference type="SAM" id="MobiDB-lite"/>
    </source>
</evidence>
<organism evidence="3 4">
    <name type="scientific">Trichinella nelsoni</name>
    <dbReference type="NCBI Taxonomy" id="6336"/>
    <lineage>
        <taxon>Eukaryota</taxon>
        <taxon>Metazoa</taxon>
        <taxon>Ecdysozoa</taxon>
        <taxon>Nematoda</taxon>
        <taxon>Enoplea</taxon>
        <taxon>Dorylaimia</taxon>
        <taxon>Trichinellida</taxon>
        <taxon>Trichinellidae</taxon>
        <taxon>Trichinella</taxon>
    </lineage>
</organism>
<dbReference type="OrthoDB" id="5919856at2759"/>
<feature type="region of interest" description="Disordered" evidence="1">
    <location>
        <begin position="767"/>
        <end position="790"/>
    </location>
</feature>
<evidence type="ECO:0000313" key="4">
    <source>
        <dbReference type="Proteomes" id="UP000054630"/>
    </source>
</evidence>
<feature type="transmembrane region" description="Helical" evidence="2">
    <location>
        <begin position="717"/>
        <end position="741"/>
    </location>
</feature>
<keyword evidence="2" id="KW-1133">Transmembrane helix</keyword>
<accession>A0A0V0RKH9</accession>
<name>A0A0V0RKH9_9BILA</name>
<keyword evidence="2" id="KW-0472">Membrane</keyword>
<proteinExistence type="predicted"/>
<dbReference type="AlphaFoldDB" id="A0A0V0RKH9"/>
<comment type="caution">
    <text evidence="3">The sequence shown here is derived from an EMBL/GenBank/DDBJ whole genome shotgun (WGS) entry which is preliminary data.</text>
</comment>
<reference evidence="3 4" key="1">
    <citation type="submission" date="2015-01" db="EMBL/GenBank/DDBJ databases">
        <title>Evolution of Trichinella species and genotypes.</title>
        <authorList>
            <person name="Korhonen P.K."/>
            <person name="Edoardo P."/>
            <person name="Giuseppe L.R."/>
            <person name="Gasser R.B."/>
        </authorList>
    </citation>
    <scope>NUCLEOTIDE SEQUENCE [LARGE SCALE GENOMIC DNA]</scope>
    <source>
        <strain evidence="3">ISS37</strain>
    </source>
</reference>
<feature type="compositionally biased region" description="Polar residues" evidence="1">
    <location>
        <begin position="774"/>
        <end position="790"/>
    </location>
</feature>
<feature type="region of interest" description="Disordered" evidence="1">
    <location>
        <begin position="67"/>
        <end position="86"/>
    </location>
</feature>
<keyword evidence="2" id="KW-0812">Transmembrane</keyword>